<dbReference type="OrthoDB" id="5597489at2759"/>
<reference evidence="4" key="2">
    <citation type="journal article" date="2023" name="IMA Fungus">
        <title>Comparative genomic study of the Penicillium genus elucidates a diverse pangenome and 15 lateral gene transfer events.</title>
        <authorList>
            <person name="Petersen C."/>
            <person name="Sorensen T."/>
            <person name="Nielsen M.R."/>
            <person name="Sondergaard T.E."/>
            <person name="Sorensen J.L."/>
            <person name="Fitzpatrick D.A."/>
            <person name="Frisvad J.C."/>
            <person name="Nielsen K.L."/>
        </authorList>
    </citation>
    <scope>NUCLEOTIDE SEQUENCE</scope>
    <source>
        <strain evidence="4">IBT 30069</strain>
    </source>
</reference>
<gene>
    <name evidence="4" type="ORF">N7456_010510</name>
</gene>
<feature type="compositionally biased region" description="Polar residues" evidence="1">
    <location>
        <begin position="54"/>
        <end position="63"/>
    </location>
</feature>
<dbReference type="AlphaFoldDB" id="A0A9W9K699"/>
<organism evidence="4 5">
    <name type="scientific">Penicillium angulare</name>
    <dbReference type="NCBI Taxonomy" id="116970"/>
    <lineage>
        <taxon>Eukaryota</taxon>
        <taxon>Fungi</taxon>
        <taxon>Dikarya</taxon>
        <taxon>Ascomycota</taxon>
        <taxon>Pezizomycotina</taxon>
        <taxon>Eurotiomycetes</taxon>
        <taxon>Eurotiomycetidae</taxon>
        <taxon>Eurotiales</taxon>
        <taxon>Aspergillaceae</taxon>
        <taxon>Penicillium</taxon>
    </lineage>
</organism>
<dbReference type="Proteomes" id="UP001149165">
    <property type="component" value="Unassembled WGS sequence"/>
</dbReference>
<feature type="region of interest" description="Disordered" evidence="1">
    <location>
        <begin position="96"/>
        <end position="138"/>
    </location>
</feature>
<protein>
    <recommendedName>
        <fullName evidence="3">DUF7719 domain-containing protein</fullName>
    </recommendedName>
</protein>
<evidence type="ECO:0000256" key="1">
    <source>
        <dbReference type="SAM" id="MobiDB-lite"/>
    </source>
</evidence>
<dbReference type="Pfam" id="PF24841">
    <property type="entry name" value="DUF7719"/>
    <property type="match status" value="1"/>
</dbReference>
<dbReference type="EMBL" id="JAPQKH010000006">
    <property type="protein sequence ID" value="KAJ5094649.1"/>
    <property type="molecule type" value="Genomic_DNA"/>
</dbReference>
<evidence type="ECO:0000256" key="2">
    <source>
        <dbReference type="SAM" id="Phobius"/>
    </source>
</evidence>
<feature type="transmembrane region" description="Helical" evidence="2">
    <location>
        <begin position="277"/>
        <end position="304"/>
    </location>
</feature>
<accession>A0A9W9K699</accession>
<keyword evidence="5" id="KW-1185">Reference proteome</keyword>
<proteinExistence type="predicted"/>
<dbReference type="PANTHER" id="PTHR37846">
    <property type="entry name" value="YALI0B21296P"/>
    <property type="match status" value="1"/>
</dbReference>
<comment type="caution">
    <text evidence="4">The sequence shown here is derived from an EMBL/GenBank/DDBJ whole genome shotgun (WGS) entry which is preliminary data.</text>
</comment>
<evidence type="ECO:0000259" key="3">
    <source>
        <dbReference type="Pfam" id="PF24841"/>
    </source>
</evidence>
<sequence length="310" mass="34147">MEPPRNRKQRRAAATAAPTSAADIPLSLPPRDDSPSTGERPKKLVDIIAERQNALFQQQTGSQPIPGKGKGSSNAFKSKGTRFVTVDASGALVETDADIHSDTTESIGRGDISNEDESSNDDEDEEDEDEDEETDKPLPPLIDTVLLALPLTTLHLTLAYLAAHQYAEVTDIPQLIKDAVWKTFPLLTLLIHFLHGHIISLRLPVSWSFLRPQPVSLIPFTADKLSLSFLRRLIFPPTIRTIVFLPIAVLLGVHVITVTNEEAYYAVMKKAPAYATVWIWCLIEMSTGAAVVAALAPFIWGVWWKGHAIF</sequence>
<dbReference type="PANTHER" id="PTHR37846:SF1">
    <property type="entry name" value="DEACETYLASE-LIKE PROTEIN"/>
    <property type="match status" value="1"/>
</dbReference>
<reference evidence="4" key="1">
    <citation type="submission" date="2022-11" db="EMBL/GenBank/DDBJ databases">
        <authorList>
            <person name="Petersen C."/>
        </authorList>
    </citation>
    <scope>NUCLEOTIDE SEQUENCE</scope>
    <source>
        <strain evidence="4">IBT 30069</strain>
    </source>
</reference>
<feature type="compositionally biased region" description="Basic residues" evidence="1">
    <location>
        <begin position="1"/>
        <end position="11"/>
    </location>
</feature>
<feature type="region of interest" description="Disordered" evidence="1">
    <location>
        <begin position="1"/>
        <end position="77"/>
    </location>
</feature>
<feature type="compositionally biased region" description="Acidic residues" evidence="1">
    <location>
        <begin position="113"/>
        <end position="134"/>
    </location>
</feature>
<name>A0A9W9K699_9EURO</name>
<dbReference type="InterPro" id="IPR056136">
    <property type="entry name" value="DUF7719"/>
</dbReference>
<feature type="compositionally biased region" description="Low complexity" evidence="1">
    <location>
        <begin position="12"/>
        <end position="26"/>
    </location>
</feature>
<evidence type="ECO:0000313" key="5">
    <source>
        <dbReference type="Proteomes" id="UP001149165"/>
    </source>
</evidence>
<keyword evidence="2" id="KW-0472">Membrane</keyword>
<keyword evidence="2" id="KW-0812">Transmembrane</keyword>
<feature type="compositionally biased region" description="Basic and acidic residues" evidence="1">
    <location>
        <begin position="30"/>
        <end position="49"/>
    </location>
</feature>
<evidence type="ECO:0000313" key="4">
    <source>
        <dbReference type="EMBL" id="KAJ5094649.1"/>
    </source>
</evidence>
<feature type="domain" description="DUF7719" evidence="3">
    <location>
        <begin position="240"/>
        <end position="308"/>
    </location>
</feature>
<keyword evidence="2" id="KW-1133">Transmembrane helix</keyword>
<feature type="transmembrane region" description="Helical" evidence="2">
    <location>
        <begin position="238"/>
        <end position="257"/>
    </location>
</feature>